<dbReference type="Proteomes" id="UP000292082">
    <property type="component" value="Unassembled WGS sequence"/>
</dbReference>
<proteinExistence type="predicted"/>
<sequence>MRGCADGHRELNIPSLSTALSPGPCRQYRRSGKSILSVAETYSSCALTTDPRAKNVHSLRA</sequence>
<gene>
    <name evidence="2" type="ORF">BD310DRAFT_776542</name>
    <name evidence="1" type="ORF">BD311DRAFT_603031</name>
</gene>
<dbReference type="Proteomes" id="UP000292957">
    <property type="component" value="Unassembled WGS sequence"/>
</dbReference>
<dbReference type="EMBL" id="ML143463">
    <property type="protein sequence ID" value="TBU25314.1"/>
    <property type="molecule type" value="Genomic_DNA"/>
</dbReference>
<evidence type="ECO:0000313" key="2">
    <source>
        <dbReference type="EMBL" id="TBU54905.1"/>
    </source>
</evidence>
<dbReference type="AlphaFoldDB" id="A0A4Q9PLB8"/>
<dbReference type="EMBL" id="ML145179">
    <property type="protein sequence ID" value="TBU54905.1"/>
    <property type="molecule type" value="Genomic_DNA"/>
</dbReference>
<accession>A0A4Q9PLB8</accession>
<keyword evidence="3" id="KW-1185">Reference proteome</keyword>
<evidence type="ECO:0000313" key="3">
    <source>
        <dbReference type="Proteomes" id="UP000292082"/>
    </source>
</evidence>
<name>A0A4Q9PLB8_9APHY</name>
<reference evidence="2 3" key="1">
    <citation type="submission" date="2019-01" db="EMBL/GenBank/DDBJ databases">
        <title>Draft genome sequences of three monokaryotic isolates of the white-rot basidiomycete fungus Dichomitus squalens.</title>
        <authorList>
            <consortium name="DOE Joint Genome Institute"/>
            <person name="Lopez S.C."/>
            <person name="Andreopoulos B."/>
            <person name="Pangilinan J."/>
            <person name="Lipzen A."/>
            <person name="Riley R."/>
            <person name="Ahrendt S."/>
            <person name="Ng V."/>
            <person name="Barry K."/>
            <person name="Daum C."/>
            <person name="Grigoriev I.V."/>
            <person name="Hilden K.S."/>
            <person name="Makela M.R."/>
            <person name="de Vries R.P."/>
        </authorList>
    </citation>
    <scope>NUCLEOTIDE SEQUENCE [LARGE SCALE GENOMIC DNA]</scope>
    <source>
        <strain evidence="2 3">CBS 464.89</strain>
        <strain evidence="1">OM18370.1</strain>
    </source>
</reference>
<evidence type="ECO:0000313" key="1">
    <source>
        <dbReference type="EMBL" id="TBU25314.1"/>
    </source>
</evidence>
<feature type="non-terminal residue" evidence="2">
    <location>
        <position position="61"/>
    </location>
</feature>
<organism evidence="2 3">
    <name type="scientific">Dichomitus squalens</name>
    <dbReference type="NCBI Taxonomy" id="114155"/>
    <lineage>
        <taxon>Eukaryota</taxon>
        <taxon>Fungi</taxon>
        <taxon>Dikarya</taxon>
        <taxon>Basidiomycota</taxon>
        <taxon>Agaricomycotina</taxon>
        <taxon>Agaricomycetes</taxon>
        <taxon>Polyporales</taxon>
        <taxon>Polyporaceae</taxon>
        <taxon>Dichomitus</taxon>
    </lineage>
</organism>
<protein>
    <submittedName>
        <fullName evidence="2">Uncharacterized protein</fullName>
    </submittedName>
</protein>